<gene>
    <name evidence="1" type="ORF">H9814_05580</name>
</gene>
<dbReference type="AlphaFoldDB" id="A0A9D2J1D6"/>
<evidence type="ECO:0000313" key="2">
    <source>
        <dbReference type="Proteomes" id="UP000824028"/>
    </source>
</evidence>
<evidence type="ECO:0000313" key="1">
    <source>
        <dbReference type="EMBL" id="HIZ33006.1"/>
    </source>
</evidence>
<reference evidence="1" key="2">
    <citation type="submission" date="2021-04" db="EMBL/GenBank/DDBJ databases">
        <authorList>
            <person name="Gilroy R."/>
        </authorList>
    </citation>
    <scope>NUCLEOTIDE SEQUENCE</scope>
    <source>
        <strain evidence="1">ChiHjej9B8-1298</strain>
    </source>
</reference>
<dbReference type="EMBL" id="DXBX01000039">
    <property type="protein sequence ID" value="HIZ33006.1"/>
    <property type="molecule type" value="Genomic_DNA"/>
</dbReference>
<dbReference type="Pfam" id="PF13149">
    <property type="entry name" value="Mfa_like_1"/>
    <property type="match status" value="1"/>
</dbReference>
<protein>
    <submittedName>
        <fullName evidence="1">Fimbrillin family protein</fullName>
    </submittedName>
</protein>
<proteinExistence type="predicted"/>
<accession>A0A9D2J1D6</accession>
<name>A0A9D2J1D6_9BACE</name>
<comment type="caution">
    <text evidence="1">The sequence shown here is derived from an EMBL/GenBank/DDBJ whole genome shotgun (WGS) entry which is preliminary data.</text>
</comment>
<dbReference type="Proteomes" id="UP000824028">
    <property type="component" value="Unassembled WGS sequence"/>
</dbReference>
<sequence length="516" mass="53034">MKYVLPVLLVFLPAACTQDEDAAPDTTLPEGEYPLLIAGVSLTVEANEQPWTRVAESTDGSASQWQKGDILSVKFNDYDEVGTYRIADATTGTVEPLEPLYWHSTTQSGALTAWHASPADGDGTVDLGNQSQGLAYVLQATTTATLGQAVSLTFKHRLAKVRVTLTGTQAKNVTGVEVNNYTRCTHDRGGSVQGSTAGWIAMHPVGSNVYEANVVPGVTIDPANFIRLNSNVPVTLNGSFTLSEGRMYALNITVNPSVPEGAQEIPAGGTISGDGTYVVRGNRGESITITGGEPHIYLSNATVSVTDGNGISVTGGSPTIHVVGSNSVTSGDGAGIYVATGSSVTIAGCDRKDVLTAGAGGDGTGGDGAGIGSTGYIGTSASCGDITIRDVTVYARSAASFDCSPGIGAYDDCGAITITNATVYAYGTAQGASFAPAIGSAFGSLPAITISGSDIHAYRGAYNTSTADWIGQGHSSSETGGNILGTITTTTVYKNTYDCDSFPFEEIVTGDSRRFD</sequence>
<reference evidence="1" key="1">
    <citation type="journal article" date="2021" name="PeerJ">
        <title>Extensive microbial diversity within the chicken gut microbiome revealed by metagenomics and culture.</title>
        <authorList>
            <person name="Gilroy R."/>
            <person name="Ravi A."/>
            <person name="Getino M."/>
            <person name="Pursley I."/>
            <person name="Horton D.L."/>
            <person name="Alikhan N.F."/>
            <person name="Baker D."/>
            <person name="Gharbi K."/>
            <person name="Hall N."/>
            <person name="Watson M."/>
            <person name="Adriaenssens E.M."/>
            <person name="Foster-Nyarko E."/>
            <person name="Jarju S."/>
            <person name="Secka A."/>
            <person name="Antonio M."/>
            <person name="Oren A."/>
            <person name="Chaudhuri R.R."/>
            <person name="La Ragione R."/>
            <person name="Hildebrand F."/>
            <person name="Pallen M.J."/>
        </authorList>
    </citation>
    <scope>NUCLEOTIDE SEQUENCE</scope>
    <source>
        <strain evidence="1">ChiHjej9B8-1298</strain>
    </source>
</reference>
<organism evidence="1 2">
    <name type="scientific">Candidatus Bacteroides merdigallinarum</name>
    <dbReference type="NCBI Taxonomy" id="2838473"/>
    <lineage>
        <taxon>Bacteria</taxon>
        <taxon>Pseudomonadati</taxon>
        <taxon>Bacteroidota</taxon>
        <taxon>Bacteroidia</taxon>
        <taxon>Bacteroidales</taxon>
        <taxon>Bacteroidaceae</taxon>
        <taxon>Bacteroides</taxon>
    </lineage>
</organism>
<dbReference type="InterPro" id="IPR025049">
    <property type="entry name" value="Mfa-like_1"/>
</dbReference>